<comment type="caution">
    <text evidence="2">The sequence shown here is derived from an EMBL/GenBank/DDBJ whole genome shotgun (WGS) entry which is preliminary data.</text>
</comment>
<evidence type="ECO:0000313" key="2">
    <source>
        <dbReference type="EMBL" id="KKY16660.1"/>
    </source>
</evidence>
<proteinExistence type="predicted"/>
<feature type="compositionally biased region" description="Low complexity" evidence="1">
    <location>
        <begin position="119"/>
        <end position="128"/>
    </location>
</feature>
<feature type="compositionally biased region" description="Polar residues" evidence="1">
    <location>
        <begin position="407"/>
        <end position="419"/>
    </location>
</feature>
<feature type="region of interest" description="Disordered" evidence="1">
    <location>
        <begin position="242"/>
        <end position="261"/>
    </location>
</feature>
<feature type="compositionally biased region" description="Low complexity" evidence="1">
    <location>
        <begin position="42"/>
        <end position="52"/>
    </location>
</feature>
<dbReference type="EMBL" id="LCWF01000158">
    <property type="protein sequence ID" value="KKY16660.1"/>
    <property type="molecule type" value="Genomic_DNA"/>
</dbReference>
<evidence type="ECO:0000313" key="3">
    <source>
        <dbReference type="Proteomes" id="UP000053317"/>
    </source>
</evidence>
<evidence type="ECO:0000256" key="1">
    <source>
        <dbReference type="SAM" id="MobiDB-lite"/>
    </source>
</evidence>
<dbReference type="PANTHER" id="PTHR42106">
    <property type="entry name" value="CHROMOSOME 10, WHOLE GENOME SHOTGUN SEQUENCE"/>
    <property type="match status" value="1"/>
</dbReference>
<keyword evidence="3" id="KW-1185">Reference proteome</keyword>
<feature type="compositionally biased region" description="Polar residues" evidence="1">
    <location>
        <begin position="360"/>
        <end position="372"/>
    </location>
</feature>
<feature type="compositionally biased region" description="Basic and acidic residues" evidence="1">
    <location>
        <begin position="386"/>
        <end position="397"/>
    </location>
</feature>
<reference evidence="2 3" key="2">
    <citation type="submission" date="2015-05" db="EMBL/GenBank/DDBJ databases">
        <authorList>
            <person name="Morales-Cruz A."/>
            <person name="Amrine K.C."/>
            <person name="Cantu D."/>
        </authorList>
    </citation>
    <scope>NUCLEOTIDE SEQUENCE [LARGE SCALE GENOMIC DNA]</scope>
    <source>
        <strain evidence="2">UCRPC4</strain>
    </source>
</reference>
<protein>
    <submittedName>
        <fullName evidence="2">Uncharacterized protein</fullName>
    </submittedName>
</protein>
<feature type="region of interest" description="Disordered" evidence="1">
    <location>
        <begin position="110"/>
        <end position="138"/>
    </location>
</feature>
<name>A0A0G2GI54_PHACM</name>
<organism evidence="2 3">
    <name type="scientific">Phaeomoniella chlamydospora</name>
    <name type="common">Phaeoacremonium chlamydosporum</name>
    <dbReference type="NCBI Taxonomy" id="158046"/>
    <lineage>
        <taxon>Eukaryota</taxon>
        <taxon>Fungi</taxon>
        <taxon>Dikarya</taxon>
        <taxon>Ascomycota</taxon>
        <taxon>Pezizomycotina</taxon>
        <taxon>Eurotiomycetes</taxon>
        <taxon>Chaetothyriomycetidae</taxon>
        <taxon>Phaeomoniellales</taxon>
        <taxon>Phaeomoniellaceae</taxon>
        <taxon>Phaeomoniella</taxon>
    </lineage>
</organism>
<dbReference type="OrthoDB" id="340550at2759"/>
<accession>A0A0G2GI54</accession>
<dbReference type="PANTHER" id="PTHR42106:SF1">
    <property type="match status" value="1"/>
</dbReference>
<feature type="region of interest" description="Disordered" evidence="1">
    <location>
        <begin position="1"/>
        <end position="81"/>
    </location>
</feature>
<dbReference type="AlphaFoldDB" id="A0A0G2GI54"/>
<feature type="region of interest" description="Disordered" evidence="1">
    <location>
        <begin position="340"/>
        <end position="482"/>
    </location>
</feature>
<gene>
    <name evidence="2" type="ORF">UCRPC4_g05843</name>
</gene>
<feature type="region of interest" description="Disordered" evidence="1">
    <location>
        <begin position="167"/>
        <end position="190"/>
    </location>
</feature>
<dbReference type="Proteomes" id="UP000053317">
    <property type="component" value="Unassembled WGS sequence"/>
</dbReference>
<feature type="region of interest" description="Disordered" evidence="1">
    <location>
        <begin position="314"/>
        <end position="333"/>
    </location>
</feature>
<feature type="compositionally biased region" description="Acidic residues" evidence="1">
    <location>
        <begin position="53"/>
        <end position="65"/>
    </location>
</feature>
<sequence>MHIPRRSVGQLGDGGNSGSNGLWSAGAGGDRTALSSSVSSINMLDSESNSSDSSDDDLMDRDGEDTVFTTPHTMKAGNLFGTGITNSPGGEWMGNYSPAAASLLSFQRARLGKHRSRHSSSSGHSSKPSPAPLSPPILKSVETQGYFTQGLTAQDVKSRRESLSLGTNELHLDDSPDEDQTKMNVGSGNEGTIRGVIRRAVTRRGNLLPKTKNFARIRAELFEESAPIDSETKREAAVIHQVRESEPASARPSPRLQPVTETEETLESVLEDEAAMQDDVMADLTLKKTNSFSQHAEKNSGGLKFWNTFDERYRTPPPQLLPTRSSSGMSMNDDASMITHLSNTEGSGGSVFKHSDPQSRESTPVAMNSTAPTAAEVSRKVNNKRRRDDDFDPESFKRRAVSPGLSVASSPVMSQSPVFTDNGGKTWGRPPSSKAGNNGGYTGHNERSNSGGSGNATGNGPKRIGLQGMAETNDGLMNMSIE</sequence>
<reference evidence="2 3" key="1">
    <citation type="submission" date="2015-05" db="EMBL/GenBank/DDBJ databases">
        <title>Distinctive expansion of gene families associated with plant cell wall degradation and secondary metabolism in the genomes of grapevine trunk pathogens.</title>
        <authorList>
            <person name="Lawrence D.P."/>
            <person name="Travadon R."/>
            <person name="Rolshausen P.E."/>
            <person name="Baumgartner K."/>
        </authorList>
    </citation>
    <scope>NUCLEOTIDE SEQUENCE [LARGE SCALE GENOMIC DNA]</scope>
    <source>
        <strain evidence="2">UCRPC4</strain>
    </source>
</reference>